<dbReference type="EMBL" id="JAPWTJ010001154">
    <property type="protein sequence ID" value="KAJ8973540.1"/>
    <property type="molecule type" value="Genomic_DNA"/>
</dbReference>
<comment type="caution">
    <text evidence="21">The sequence shown here is derived from an EMBL/GenBank/DDBJ whole genome shotgun (WGS) entry which is preliminary data.</text>
</comment>
<evidence type="ECO:0000313" key="22">
    <source>
        <dbReference type="Proteomes" id="UP001162164"/>
    </source>
</evidence>
<comment type="cofactor">
    <cofactor evidence="1">
        <name>Zn(2+)</name>
        <dbReference type="ChEBI" id="CHEBI:29105"/>
    </cofactor>
</comment>
<comment type="catalytic activity">
    <reaction evidence="17">
        <text>ATP + H2O = ADP + phosphate + H(+)</text>
        <dbReference type="Rhea" id="RHEA:13065"/>
        <dbReference type="ChEBI" id="CHEBI:15377"/>
        <dbReference type="ChEBI" id="CHEBI:15378"/>
        <dbReference type="ChEBI" id="CHEBI:30616"/>
        <dbReference type="ChEBI" id="CHEBI:43474"/>
        <dbReference type="ChEBI" id="CHEBI:456216"/>
    </reaction>
</comment>
<gene>
    <name evidence="21" type="ORF">NQ317_019291</name>
</gene>
<organism evidence="21 22">
    <name type="scientific">Molorchus minor</name>
    <dbReference type="NCBI Taxonomy" id="1323400"/>
    <lineage>
        <taxon>Eukaryota</taxon>
        <taxon>Metazoa</taxon>
        <taxon>Ecdysozoa</taxon>
        <taxon>Arthropoda</taxon>
        <taxon>Hexapoda</taxon>
        <taxon>Insecta</taxon>
        <taxon>Pterygota</taxon>
        <taxon>Neoptera</taxon>
        <taxon>Endopterygota</taxon>
        <taxon>Coleoptera</taxon>
        <taxon>Polyphaga</taxon>
        <taxon>Cucujiformia</taxon>
        <taxon>Chrysomeloidea</taxon>
        <taxon>Cerambycidae</taxon>
        <taxon>Lamiinae</taxon>
        <taxon>Monochamini</taxon>
        <taxon>Molorchus</taxon>
    </lineage>
</organism>
<keyword evidence="14" id="KW-0234">DNA repair</keyword>
<feature type="coiled-coil region" evidence="19">
    <location>
        <begin position="487"/>
        <end position="521"/>
    </location>
</feature>
<evidence type="ECO:0000256" key="3">
    <source>
        <dbReference type="ARBA" id="ARBA00004286"/>
    </source>
</evidence>
<keyword evidence="10 18" id="KW-0862">Zinc</keyword>
<dbReference type="SUPFAM" id="SSF75712">
    <property type="entry name" value="Rad50 coiled-coil Zn hook"/>
    <property type="match status" value="1"/>
</dbReference>
<protein>
    <recommendedName>
        <fullName evidence="20">Zinc-hook domain-containing protein</fullName>
    </recommendedName>
</protein>
<dbReference type="Pfam" id="PF04423">
    <property type="entry name" value="Rad50_zn_hook"/>
    <property type="match status" value="1"/>
</dbReference>
<evidence type="ECO:0000256" key="10">
    <source>
        <dbReference type="ARBA" id="ARBA00022833"/>
    </source>
</evidence>
<feature type="domain" description="Zinc-hook" evidence="20">
    <location>
        <begin position="546"/>
        <end position="645"/>
    </location>
</feature>
<keyword evidence="22" id="KW-1185">Reference proteome</keyword>
<keyword evidence="15" id="KW-0539">Nucleus</keyword>
<dbReference type="InterPro" id="IPR038729">
    <property type="entry name" value="Rad50/SbcC_AAA"/>
</dbReference>
<feature type="coiled-coil region" evidence="19">
    <location>
        <begin position="304"/>
        <end position="441"/>
    </location>
</feature>
<evidence type="ECO:0000256" key="17">
    <source>
        <dbReference type="ARBA" id="ARBA00049360"/>
    </source>
</evidence>
<dbReference type="PANTHER" id="PTHR18867:SF12">
    <property type="entry name" value="DNA REPAIR PROTEIN RAD50"/>
    <property type="match status" value="1"/>
</dbReference>
<evidence type="ECO:0000256" key="5">
    <source>
        <dbReference type="ARBA" id="ARBA00022454"/>
    </source>
</evidence>
<dbReference type="Gene3D" id="3.40.50.300">
    <property type="entry name" value="P-loop containing nucleotide triphosphate hydrolases"/>
    <property type="match status" value="2"/>
</dbReference>
<keyword evidence="7" id="KW-0547">Nucleotide-binding</keyword>
<keyword evidence="13 19" id="KW-0175">Coiled coil</keyword>
<dbReference type="InterPro" id="IPR027417">
    <property type="entry name" value="P-loop_NTPase"/>
</dbReference>
<comment type="subcellular location">
    <subcellularLocation>
        <location evidence="3">Chromosome</location>
    </subcellularLocation>
    <subcellularLocation>
        <location evidence="2">Nucleus</location>
    </subcellularLocation>
</comment>
<dbReference type="Pfam" id="PF13476">
    <property type="entry name" value="AAA_23"/>
    <property type="match status" value="1"/>
</dbReference>
<evidence type="ECO:0000256" key="15">
    <source>
        <dbReference type="ARBA" id="ARBA00023242"/>
    </source>
</evidence>
<feature type="coiled-coil region" evidence="19">
    <location>
        <begin position="736"/>
        <end position="853"/>
    </location>
</feature>
<evidence type="ECO:0000256" key="11">
    <source>
        <dbReference type="ARBA" id="ARBA00022840"/>
    </source>
</evidence>
<evidence type="ECO:0000256" key="8">
    <source>
        <dbReference type="ARBA" id="ARBA00022763"/>
    </source>
</evidence>
<keyword evidence="8" id="KW-0227">DNA damage</keyword>
<feature type="coiled-coil region" evidence="19">
    <location>
        <begin position="192"/>
        <end position="257"/>
    </location>
</feature>
<dbReference type="Proteomes" id="UP001162164">
    <property type="component" value="Unassembled WGS sequence"/>
</dbReference>
<keyword evidence="9" id="KW-0378">Hydrolase</keyword>
<evidence type="ECO:0000313" key="21">
    <source>
        <dbReference type="EMBL" id="KAJ8973540.1"/>
    </source>
</evidence>
<evidence type="ECO:0000256" key="12">
    <source>
        <dbReference type="ARBA" id="ARBA00022842"/>
    </source>
</evidence>
<dbReference type="PROSITE" id="PS51131">
    <property type="entry name" value="ZN_HOOK"/>
    <property type="match status" value="1"/>
</dbReference>
<keyword evidence="16" id="KW-0469">Meiosis</keyword>
<name>A0ABQ9J5Y9_9CUCU</name>
<dbReference type="InterPro" id="IPR013134">
    <property type="entry name" value="Zn_hook_RAD50"/>
</dbReference>
<evidence type="ECO:0000256" key="4">
    <source>
        <dbReference type="ARBA" id="ARBA00009439"/>
    </source>
</evidence>
<dbReference type="SUPFAM" id="SSF52540">
    <property type="entry name" value="P-loop containing nucleoside triphosphate hydrolases"/>
    <property type="match status" value="2"/>
</dbReference>
<evidence type="ECO:0000256" key="2">
    <source>
        <dbReference type="ARBA" id="ARBA00004123"/>
    </source>
</evidence>
<keyword evidence="5" id="KW-0158">Chromosome</keyword>
<reference evidence="21" key="1">
    <citation type="journal article" date="2023" name="Insect Mol. Biol.">
        <title>Genome sequencing provides insights into the evolution of gene families encoding plant cell wall-degrading enzymes in longhorned beetles.</title>
        <authorList>
            <person name="Shin N.R."/>
            <person name="Okamura Y."/>
            <person name="Kirsch R."/>
            <person name="Pauchet Y."/>
        </authorList>
    </citation>
    <scope>NUCLEOTIDE SEQUENCE</scope>
    <source>
        <strain evidence="21">MMC_N1</strain>
    </source>
</reference>
<proteinExistence type="inferred from homology"/>
<feature type="coiled-coil region" evidence="19">
    <location>
        <begin position="609"/>
        <end position="643"/>
    </location>
</feature>
<dbReference type="PANTHER" id="PTHR18867">
    <property type="entry name" value="RAD50"/>
    <property type="match status" value="1"/>
</dbReference>
<evidence type="ECO:0000256" key="9">
    <source>
        <dbReference type="ARBA" id="ARBA00022801"/>
    </source>
</evidence>
<keyword evidence="12" id="KW-0460">Magnesium</keyword>
<evidence type="ECO:0000256" key="1">
    <source>
        <dbReference type="ARBA" id="ARBA00001947"/>
    </source>
</evidence>
<evidence type="ECO:0000256" key="19">
    <source>
        <dbReference type="SAM" id="Coils"/>
    </source>
</evidence>
<evidence type="ECO:0000256" key="13">
    <source>
        <dbReference type="ARBA" id="ARBA00023054"/>
    </source>
</evidence>
<feature type="binding site" evidence="18">
    <location>
        <position position="594"/>
    </location>
    <ligand>
        <name>Zn(2+)</name>
        <dbReference type="ChEBI" id="CHEBI:29105"/>
    </ligand>
</feature>
<evidence type="ECO:0000256" key="16">
    <source>
        <dbReference type="ARBA" id="ARBA00023254"/>
    </source>
</evidence>
<evidence type="ECO:0000256" key="6">
    <source>
        <dbReference type="ARBA" id="ARBA00022723"/>
    </source>
</evidence>
<keyword evidence="6 18" id="KW-0479">Metal-binding</keyword>
<evidence type="ECO:0000259" key="20">
    <source>
        <dbReference type="PROSITE" id="PS51131"/>
    </source>
</evidence>
<keyword evidence="11" id="KW-0067">ATP-binding</keyword>
<feature type="binding site" evidence="18">
    <location>
        <position position="591"/>
    </location>
    <ligand>
        <name>Zn(2+)</name>
        <dbReference type="ChEBI" id="CHEBI:29105"/>
    </ligand>
</feature>
<evidence type="ECO:0000256" key="14">
    <source>
        <dbReference type="ARBA" id="ARBA00023204"/>
    </source>
</evidence>
<comment type="similarity">
    <text evidence="4">Belongs to the SMC family. RAD50 subfamily.</text>
</comment>
<evidence type="ECO:0000256" key="18">
    <source>
        <dbReference type="PROSITE-ProRule" id="PRU00471"/>
    </source>
</evidence>
<evidence type="ECO:0000256" key="7">
    <source>
        <dbReference type="ARBA" id="ARBA00022741"/>
    </source>
</evidence>
<sequence length="1149" mass="133368">MALLHSLQICGVRSFSPENRETIYFNTPVTLFLGQNGCGKTTIIESIRFALTSELPGGTSSGQGFINDPKLSNKTSTKASINIKFLDCQGNEITVSRFMNVSAKPGGGLTFKKLSVHIRRREKDDPGNAQDISGRCIDIDSYCCTALNVSKSILNNVLFCHQENSSWPLDEPKKLKEKFDEIFDAAKYTKCVDNLRKYIKDKQGNLNVLREKLSSKKLIKDEVERKRAKMIERKEKLQEIKEKIANKENEIKPKETRMQEILDLEVSLGTLQRQLTGKEAEKKGIVDQQRTIRSHISYEFQGSDEELQNKIESFQKEQEEEENCIRDLEKRKKEVVAKSSEFSNTIQKVQVKIGQLKEEQKQHYKKVEESKELVEKARDKLQINSSTDLGSSVMTIFELDNALKQSEEAYEELVKQKDQEEKQLQNEIDEARERFVSTKQEISSKNSLITESQNKIRDINYKLEELDTSDSQLKIKSFNENDKLREIEELKDSIQEKEKYLEKLEREYRILQKNYVIEQKLEGKKIESARTELKNNKKKVTDVCLGNPFNEVLNESYAKRERFQKDKGQYSSAVIMYGAFINKFERDSPCCPVCRTDFSNRTSVVKDIIQQLKAKIESIPNKLVEIERNLKNEEEFYNKLQQIKPINDNIEMLTSATIPLLGDELESLVQDHENSSMELISVQNEILTPQENVNICKSVITDVPLLDQYLSDINRSNNLIQGLEASIAKVPSNRSRQETEAEIDSVKAELSNIKNQYESNKMMLESHRERCQRLQTDIQTETQRQIDMQKLVQEKPLLEVQKEEYTEKLAKLIEEVQVLNDLSNSLSRELIKITEKKQSTTQANRRIKEEENNKIVTNKNMSNFRALIDNQTLREKQKLEAILDKEITDLKKNIGDFNYKTIYEEKQRIQKGIESFQREVSSLSGQKQEVVVQIREIEEDLDKTQNKNAYNIYKKQFYELRAHELAIQDLINYVNVLEISVLQFHKERMVQINRTIRELWRNIYRGNDIDYIEIQTDEAMTGGVNKRRSYNYKVVQVKNGIELEMRGRCSAGQKVLACLVIRMALAETFSTHCGILALDEPTTNLDRENIISLSDALSRIITAREREKNFQLLIITHDEEFLRTLTLDSYWKVSRSEDGFSMVKKEHSL</sequence>
<accession>A0ABQ9J5Y9</accession>